<proteinExistence type="predicted"/>
<evidence type="ECO:0000313" key="3">
    <source>
        <dbReference type="EMBL" id="MBO0654742.1"/>
    </source>
</evidence>
<dbReference type="EMBL" id="JAFMOF010000003">
    <property type="protein sequence ID" value="MBO0654742.1"/>
    <property type="molecule type" value="Genomic_DNA"/>
</dbReference>
<reference evidence="3" key="1">
    <citation type="submission" date="2021-03" db="EMBL/GenBank/DDBJ databases">
        <title>Streptomyces strains.</title>
        <authorList>
            <person name="Lund M.B."/>
            <person name="Toerring T."/>
        </authorList>
    </citation>
    <scope>NUCLEOTIDE SEQUENCE</scope>
    <source>
        <strain evidence="3">JCM 4242</strain>
    </source>
</reference>
<dbReference type="InterPro" id="IPR050267">
    <property type="entry name" value="Anti-sigma-factor_SerPK"/>
</dbReference>
<evidence type="ECO:0000259" key="2">
    <source>
        <dbReference type="Pfam" id="PF13581"/>
    </source>
</evidence>
<gene>
    <name evidence="3" type="ORF">J1792_18775</name>
</gene>
<dbReference type="Gene3D" id="3.30.565.10">
    <property type="entry name" value="Histidine kinase-like ATPase, C-terminal domain"/>
    <property type="match status" value="1"/>
</dbReference>
<keyword evidence="1" id="KW-0723">Serine/threonine-protein kinase</keyword>
<name>A0A939FRK3_9ACTN</name>
<evidence type="ECO:0000313" key="4">
    <source>
        <dbReference type="Proteomes" id="UP000664781"/>
    </source>
</evidence>
<keyword evidence="1" id="KW-0418">Kinase</keyword>
<dbReference type="GO" id="GO:0005524">
    <property type="term" value="F:ATP binding"/>
    <property type="evidence" value="ECO:0007669"/>
    <property type="project" value="UniProtKB-KW"/>
</dbReference>
<protein>
    <submittedName>
        <fullName evidence="3">ATP-binding protein</fullName>
    </submittedName>
</protein>
<dbReference type="GO" id="GO:0004674">
    <property type="term" value="F:protein serine/threonine kinase activity"/>
    <property type="evidence" value="ECO:0007669"/>
    <property type="project" value="UniProtKB-KW"/>
</dbReference>
<dbReference type="PANTHER" id="PTHR35526">
    <property type="entry name" value="ANTI-SIGMA-F FACTOR RSBW-RELATED"/>
    <property type="match status" value="1"/>
</dbReference>
<keyword evidence="3" id="KW-0067">ATP-binding</keyword>
<keyword evidence="1" id="KW-0808">Transferase</keyword>
<dbReference type="AlphaFoldDB" id="A0A939FRK3"/>
<sequence>MREEKPPSVLALGASTSRPPKERFRGFTLCADSHDTARDARCLVAATLKAWGLVVLADDARLVVSELVGNVVYHAVPDDHLVRPDGRRQIDITMTKWPKWLFIGVGDEDSSPPTFPRGEPFSPRLAVDLPEAVLPDSGRGMHIIHHLVDALWWAPEDRGGKTVFCRWDLND</sequence>
<dbReference type="SUPFAM" id="SSF55874">
    <property type="entry name" value="ATPase domain of HSP90 chaperone/DNA topoisomerase II/histidine kinase"/>
    <property type="match status" value="1"/>
</dbReference>
<dbReference type="Proteomes" id="UP000664781">
    <property type="component" value="Unassembled WGS sequence"/>
</dbReference>
<dbReference type="Pfam" id="PF13581">
    <property type="entry name" value="HATPase_c_2"/>
    <property type="match status" value="1"/>
</dbReference>
<dbReference type="PANTHER" id="PTHR35526:SF3">
    <property type="entry name" value="ANTI-SIGMA-F FACTOR RSBW"/>
    <property type="match status" value="1"/>
</dbReference>
<keyword evidence="4" id="KW-1185">Reference proteome</keyword>
<dbReference type="InterPro" id="IPR003594">
    <property type="entry name" value="HATPase_dom"/>
</dbReference>
<evidence type="ECO:0000256" key="1">
    <source>
        <dbReference type="ARBA" id="ARBA00022527"/>
    </source>
</evidence>
<keyword evidence="3" id="KW-0547">Nucleotide-binding</keyword>
<dbReference type="CDD" id="cd16936">
    <property type="entry name" value="HATPase_RsbW-like"/>
    <property type="match status" value="1"/>
</dbReference>
<comment type="caution">
    <text evidence="3">The sequence shown here is derived from an EMBL/GenBank/DDBJ whole genome shotgun (WGS) entry which is preliminary data.</text>
</comment>
<organism evidence="3 4">
    <name type="scientific">Streptomyces triculaminicus</name>
    <dbReference type="NCBI Taxonomy" id="2816232"/>
    <lineage>
        <taxon>Bacteria</taxon>
        <taxon>Bacillati</taxon>
        <taxon>Actinomycetota</taxon>
        <taxon>Actinomycetes</taxon>
        <taxon>Kitasatosporales</taxon>
        <taxon>Streptomycetaceae</taxon>
        <taxon>Streptomyces</taxon>
    </lineage>
</organism>
<accession>A0A939FRK3</accession>
<feature type="domain" description="Histidine kinase/HSP90-like ATPase" evidence="2">
    <location>
        <begin position="37"/>
        <end position="164"/>
    </location>
</feature>
<dbReference type="InterPro" id="IPR036890">
    <property type="entry name" value="HATPase_C_sf"/>
</dbReference>